<evidence type="ECO:0000259" key="2">
    <source>
        <dbReference type="Pfam" id="PF00561"/>
    </source>
</evidence>
<dbReference type="AlphaFoldDB" id="A0A317DUA9"/>
<evidence type="ECO:0000313" key="4">
    <source>
        <dbReference type="Proteomes" id="UP000246077"/>
    </source>
</evidence>
<dbReference type="Pfam" id="PF00561">
    <property type="entry name" value="Abhydrolase_1"/>
    <property type="match status" value="1"/>
</dbReference>
<sequence>METIRVAANGLDFEVDQAGSGDKFALLLHGFPESKFSWRAQIPVFAERGYTVWAPNLRGYGNTTRPAGRSNYTLDHLTEDVAGLIDAARARGIKGPVTLVAHDWGGAIAWAFVLRGLRPLERFVILNMPHPVPFFKALKTFAQLRRSWYMFFFQLPWLPELFLGARGAKAVGDAFRGMAVDKSRFPDEVLAEYRKNALKPGALTAMLNYYRANIRIGGAKLPPAPVVEVPTLMIWGEADTALGKETTYGTDKLVKDLTLRYLPAVSHWVQQEAPETVNAMIAAWLDGKTVPEARDIVHTGEAARPATA</sequence>
<keyword evidence="4" id="KW-1185">Reference proteome</keyword>
<dbReference type="PANTHER" id="PTHR43329">
    <property type="entry name" value="EPOXIDE HYDROLASE"/>
    <property type="match status" value="1"/>
</dbReference>
<keyword evidence="1 3" id="KW-0378">Hydrolase</keyword>
<dbReference type="InterPro" id="IPR000073">
    <property type="entry name" value="AB_hydrolase_1"/>
</dbReference>
<feature type="domain" description="AB hydrolase-1" evidence="2">
    <location>
        <begin position="26"/>
        <end position="273"/>
    </location>
</feature>
<name>A0A317DUA9_9PROT</name>
<dbReference type="Proteomes" id="UP000246077">
    <property type="component" value="Unassembled WGS sequence"/>
</dbReference>
<dbReference type="PRINTS" id="PR00412">
    <property type="entry name" value="EPOXHYDRLASE"/>
</dbReference>
<dbReference type="SUPFAM" id="SSF53474">
    <property type="entry name" value="alpha/beta-Hydrolases"/>
    <property type="match status" value="1"/>
</dbReference>
<evidence type="ECO:0000256" key="1">
    <source>
        <dbReference type="ARBA" id="ARBA00022801"/>
    </source>
</evidence>
<dbReference type="Gene3D" id="3.40.50.1820">
    <property type="entry name" value="alpha/beta hydrolase"/>
    <property type="match status" value="1"/>
</dbReference>
<accession>A0A317DUA9</accession>
<comment type="caution">
    <text evidence="3">The sequence shown here is derived from an EMBL/GenBank/DDBJ whole genome shotgun (WGS) entry which is preliminary data.</text>
</comment>
<dbReference type="GO" id="GO:0016787">
    <property type="term" value="F:hydrolase activity"/>
    <property type="evidence" value="ECO:0007669"/>
    <property type="project" value="UniProtKB-KW"/>
</dbReference>
<dbReference type="InterPro" id="IPR029058">
    <property type="entry name" value="AB_hydrolase_fold"/>
</dbReference>
<organism evidence="3 4">
    <name type="scientific">Zavarzinia compransoris</name>
    <dbReference type="NCBI Taxonomy" id="1264899"/>
    <lineage>
        <taxon>Bacteria</taxon>
        <taxon>Pseudomonadati</taxon>
        <taxon>Pseudomonadota</taxon>
        <taxon>Alphaproteobacteria</taxon>
        <taxon>Rhodospirillales</taxon>
        <taxon>Zavarziniaceae</taxon>
        <taxon>Zavarzinia</taxon>
    </lineage>
</organism>
<dbReference type="OrthoDB" id="9801400at2"/>
<protein>
    <submittedName>
        <fullName evidence="3">Epoxide hydrolase</fullName>
    </submittedName>
</protein>
<proteinExistence type="predicted"/>
<dbReference type="EMBL" id="QGLF01000010">
    <property type="protein sequence ID" value="PWR17570.1"/>
    <property type="molecule type" value="Genomic_DNA"/>
</dbReference>
<evidence type="ECO:0000313" key="3">
    <source>
        <dbReference type="EMBL" id="PWR17570.1"/>
    </source>
</evidence>
<dbReference type="InterPro" id="IPR000639">
    <property type="entry name" value="Epox_hydrolase-like"/>
</dbReference>
<reference evidence="4" key="1">
    <citation type="submission" date="2018-05" db="EMBL/GenBank/DDBJ databases">
        <title>Zavarzinia sp. HR-AS.</title>
        <authorList>
            <person name="Lee Y."/>
            <person name="Jeon C.O."/>
        </authorList>
    </citation>
    <scope>NUCLEOTIDE SEQUENCE [LARGE SCALE GENOMIC DNA]</scope>
    <source>
        <strain evidence="4">DSM 1231</strain>
    </source>
</reference>
<dbReference type="RefSeq" id="WP_109923448.1">
    <property type="nucleotide sequence ID" value="NZ_QGLF01000010.1"/>
</dbReference>
<gene>
    <name evidence="3" type="ORF">DKG75_22495</name>
</gene>